<evidence type="ECO:0000313" key="2">
    <source>
        <dbReference type="EMBL" id="GFY07322.1"/>
    </source>
</evidence>
<organism evidence="2 3">
    <name type="scientific">Trichonephila clavipes</name>
    <name type="common">Golden silk orbweaver</name>
    <name type="synonym">Nephila clavipes</name>
    <dbReference type="NCBI Taxonomy" id="2585209"/>
    <lineage>
        <taxon>Eukaryota</taxon>
        <taxon>Metazoa</taxon>
        <taxon>Ecdysozoa</taxon>
        <taxon>Arthropoda</taxon>
        <taxon>Chelicerata</taxon>
        <taxon>Arachnida</taxon>
        <taxon>Araneae</taxon>
        <taxon>Araneomorphae</taxon>
        <taxon>Entelegynae</taxon>
        <taxon>Araneoidea</taxon>
        <taxon>Nephilidae</taxon>
        <taxon>Trichonephila</taxon>
    </lineage>
</organism>
<comment type="caution">
    <text evidence="2">The sequence shown here is derived from an EMBL/GenBank/DDBJ whole genome shotgun (WGS) entry which is preliminary data.</text>
</comment>
<dbReference type="Proteomes" id="UP000887159">
    <property type="component" value="Unassembled WGS sequence"/>
</dbReference>
<evidence type="ECO:0000313" key="3">
    <source>
        <dbReference type="Proteomes" id="UP000887159"/>
    </source>
</evidence>
<reference evidence="2" key="1">
    <citation type="submission" date="2020-08" db="EMBL/GenBank/DDBJ databases">
        <title>Multicomponent nature underlies the extraordinary mechanical properties of spider dragline silk.</title>
        <authorList>
            <person name="Kono N."/>
            <person name="Nakamura H."/>
            <person name="Mori M."/>
            <person name="Yoshida Y."/>
            <person name="Ohtoshi R."/>
            <person name="Malay A.D."/>
            <person name="Moran D.A.P."/>
            <person name="Tomita M."/>
            <person name="Numata K."/>
            <person name="Arakawa K."/>
        </authorList>
    </citation>
    <scope>NUCLEOTIDE SEQUENCE</scope>
</reference>
<accession>A0A8X6S4I4</accession>
<dbReference type="AlphaFoldDB" id="A0A8X6S4I4"/>
<evidence type="ECO:0000313" key="1">
    <source>
        <dbReference type="EMBL" id="GFY07320.1"/>
    </source>
</evidence>
<gene>
    <name evidence="1" type="ORF">TNCV_5085071</name>
    <name evidence="2" type="ORF">TNCV_5085091</name>
</gene>
<dbReference type="EMBL" id="BMAU01021272">
    <property type="protein sequence ID" value="GFY07322.1"/>
    <property type="molecule type" value="Genomic_DNA"/>
</dbReference>
<name>A0A8X6S4I4_TRICX</name>
<proteinExistence type="predicted"/>
<protein>
    <submittedName>
        <fullName evidence="2">Uncharacterized protein</fullName>
    </submittedName>
</protein>
<dbReference type="EMBL" id="BMAU01021272">
    <property type="protein sequence ID" value="GFY07320.1"/>
    <property type="molecule type" value="Genomic_DNA"/>
</dbReference>
<keyword evidence="3" id="KW-1185">Reference proteome</keyword>
<sequence length="106" mass="12119">MILINKSSKKCFTGPKKGLDGTKDDTVWKNGGNNSDAWCDNENVTSLLDRLCKYLMRRLLDNNVVTIIIKAQHRDIRIEKYRNSSSKSHSNSELRETVIFKSNSTI</sequence>